<gene>
    <name evidence="1" type="ORF">HMPREF1378_00248</name>
</gene>
<sequence>MKIKCSELERIQKRKNEEFKKNILFLLTKKKLRSMIDTY</sequence>
<comment type="caution">
    <text evidence="1">The sequence shown here is derived from an EMBL/GenBank/DDBJ whole genome shotgun (WGS) entry which is preliminary data.</text>
</comment>
<name>A0AAV3H053_ENTFC</name>
<proteinExistence type="predicted"/>
<dbReference type="Proteomes" id="UP000006402">
    <property type="component" value="Unassembled WGS sequence"/>
</dbReference>
<reference evidence="1 2" key="1">
    <citation type="submission" date="2012-04" db="EMBL/GenBank/DDBJ databases">
        <authorList>
            <person name="Weinstock G."/>
            <person name="Sodergren E."/>
            <person name="Lobos E.A."/>
            <person name="Fulton L."/>
            <person name="Fulton R."/>
            <person name="Courtney L."/>
            <person name="Fronick C."/>
            <person name="O'Laughlin M."/>
            <person name="Godfrey J."/>
            <person name="Wilson R.M."/>
            <person name="Miner T."/>
            <person name="Farmer C."/>
            <person name="Delehaunty K."/>
            <person name="Cordes M."/>
            <person name="Minx P."/>
            <person name="Tomlinson C."/>
            <person name="Chen J."/>
            <person name="Wollam A."/>
            <person name="Pepin K.H."/>
            <person name="Bhonagiri V."/>
            <person name="Zhang X."/>
            <person name="Suruliraj S."/>
            <person name="Warren W."/>
            <person name="Mitreva M."/>
            <person name="Mardis E.R."/>
            <person name="Wilson R.K."/>
        </authorList>
    </citation>
    <scope>NUCLEOTIDE SEQUENCE [LARGE SCALE GENOMIC DNA]</scope>
    <source>
        <strain evidence="1 2">R496</strain>
    </source>
</reference>
<organism evidence="1 2">
    <name type="scientific">Enterococcus faecium R496</name>
    <dbReference type="NCBI Taxonomy" id="1134836"/>
    <lineage>
        <taxon>Bacteria</taxon>
        <taxon>Bacillati</taxon>
        <taxon>Bacillota</taxon>
        <taxon>Bacilli</taxon>
        <taxon>Lactobacillales</taxon>
        <taxon>Enterococcaceae</taxon>
        <taxon>Enterococcus</taxon>
    </lineage>
</organism>
<dbReference type="AlphaFoldDB" id="A0AAV3H053"/>
<accession>A0AAV3H053</accession>
<dbReference type="EMBL" id="AMAH01000021">
    <property type="protein sequence ID" value="EJX55847.1"/>
    <property type="molecule type" value="Genomic_DNA"/>
</dbReference>
<protein>
    <submittedName>
        <fullName evidence="1">Uncharacterized protein</fullName>
    </submittedName>
</protein>
<evidence type="ECO:0000313" key="1">
    <source>
        <dbReference type="EMBL" id="EJX55847.1"/>
    </source>
</evidence>
<evidence type="ECO:0000313" key="2">
    <source>
        <dbReference type="Proteomes" id="UP000006402"/>
    </source>
</evidence>